<dbReference type="GO" id="GO:0016798">
    <property type="term" value="F:hydrolase activity, acting on glycosyl bonds"/>
    <property type="evidence" value="ECO:0007669"/>
    <property type="project" value="UniProtKB-KW"/>
</dbReference>
<dbReference type="InterPro" id="IPR008928">
    <property type="entry name" value="6-hairpin_glycosidase_sf"/>
</dbReference>
<reference evidence="6" key="3">
    <citation type="submission" date="2023-08" db="EMBL/GenBank/DDBJ databases">
        <title>Mucin Metabolism Genes Underlie the Key Renovations of Bacteroides xylanisolvens Genomes in Captive Great Apes.</title>
        <authorList>
            <person name="Nishida A.H."/>
        </authorList>
    </citation>
    <scope>NUCLEOTIDE SEQUENCE</scope>
    <source>
        <strain evidence="6">P13.H9</strain>
    </source>
</reference>
<comment type="caution">
    <text evidence="7">The sequence shown here is derived from an EMBL/GenBank/DDBJ whole genome shotgun (WGS) entry which is preliminary data.</text>
</comment>
<evidence type="ECO:0000256" key="3">
    <source>
        <dbReference type="ARBA" id="ARBA00022837"/>
    </source>
</evidence>
<evidence type="ECO:0000256" key="1">
    <source>
        <dbReference type="ARBA" id="ARBA00001913"/>
    </source>
</evidence>
<evidence type="ECO:0000313" key="7">
    <source>
        <dbReference type="EMBL" id="OUQ69404.1"/>
    </source>
</evidence>
<dbReference type="PANTHER" id="PTHR12143">
    <property type="entry name" value="PEPTIDE N-GLYCANASE PNGASE -RELATED"/>
    <property type="match status" value="1"/>
</dbReference>
<name>A0A1Y4VJQ9_9BACE</name>
<dbReference type="GO" id="GO:0030246">
    <property type="term" value="F:carbohydrate binding"/>
    <property type="evidence" value="ECO:0007669"/>
    <property type="project" value="InterPro"/>
</dbReference>
<dbReference type="Gene3D" id="1.20.1050.60">
    <property type="entry name" value="alpha-1,2-mannosidase"/>
    <property type="match status" value="1"/>
</dbReference>
<dbReference type="NCBIfam" id="TIGR01180">
    <property type="entry name" value="aman2_put"/>
    <property type="match status" value="1"/>
</dbReference>
<dbReference type="Gene3D" id="3.30.2080.10">
    <property type="entry name" value="GH92 mannosidase domain"/>
    <property type="match status" value="1"/>
</dbReference>
<dbReference type="PROSITE" id="PS51257">
    <property type="entry name" value="PROKAR_LIPOPROTEIN"/>
    <property type="match status" value="1"/>
</dbReference>
<dbReference type="Gene3D" id="2.70.98.10">
    <property type="match status" value="1"/>
</dbReference>
<sequence length="736" mass="83979">MKNFIIGLLFLCGFYACSSGKENISEVDCAQYVNPFIGNADNGHTFPGACAPFGMIQASPESGNASWRYCSGFNYEDDEIFGFAQNHLNGTGCPDLGDILMLPFSGIIENREYKARIDKSRQTARPGYYAVTLPDFGINAEVTATEHTAFYRYTYQNDEEANLFIDLQSGLVTSPQGIRDRVLFSDMQMPDGRTITGHNETNGWVRRHFYYVIAFDKSYKVKEMLPVREGEKAKRFVLSFDLKRGEALQVKIALSTVSVNGAKASLQKENPDWNFDKMKGETYQRWNTLLQRVRVEGTDKQKTNFYTSLYHLYIQPNNIADTDGRYRGVNDSVSTSPSGEYYSTLSLWDTYRAAHPLYTILTPERVNGMVNSMLAHHKAYGYLPIWTLWGKENYCMIGNHAIPVIVDAYLKGFDGFDKREAYKAIKESSTLSHRNSDWEVYNKYGYYPFDIMTAESVSKTLESAYDDYCVAQMAKSLDEMWDFEYFMKRSGYYKNLFDPETKFMRGKDSKGNWRTPFRAMRLFHAGEVGGDFTEGNSWQYTWHVQQDVEGLIELMGGKDAFANKLDSLFTLEANPQEMGEVLDVTGLIGQYAHGNEPSHHVIYLYNYANRPWKTQELVREVFDRFYLDKPNGLCGNDDCGQMSAWYIFSAMGFYPVNPCGGEYVIGAPQLEEVIIDLPDRKQFTVKAINLSETNKYVGTVLLNGKPLKGFILHHSDIMKGGLLEFVMKSQPDKRQK</sequence>
<keyword evidence="6" id="KW-0378">Hydrolase</keyword>
<dbReference type="EMBL" id="JAIWYE010000040">
    <property type="protein sequence ID" value="MCA4706659.1"/>
    <property type="molecule type" value="Genomic_DNA"/>
</dbReference>
<evidence type="ECO:0000259" key="4">
    <source>
        <dbReference type="Pfam" id="PF07971"/>
    </source>
</evidence>
<dbReference type="Gene3D" id="1.20.1610.10">
    <property type="entry name" value="alpha-1,2-mannosidases domains"/>
    <property type="match status" value="1"/>
</dbReference>
<organism evidence="7 8">
    <name type="scientific">Bacteroides xylanisolvens</name>
    <dbReference type="NCBI Taxonomy" id="371601"/>
    <lineage>
        <taxon>Bacteria</taxon>
        <taxon>Pseudomonadati</taxon>
        <taxon>Bacteroidota</taxon>
        <taxon>Bacteroidia</taxon>
        <taxon>Bacteroidales</taxon>
        <taxon>Bacteroidaceae</taxon>
        <taxon>Bacteroides</taxon>
    </lineage>
</organism>
<keyword evidence="6" id="KW-0326">Glycosidase</keyword>
<gene>
    <name evidence="7" type="ORF">B5E52_10315</name>
    <name evidence="6" type="ORF">LD004_23950</name>
</gene>
<evidence type="ECO:0000313" key="8">
    <source>
        <dbReference type="Proteomes" id="UP000196036"/>
    </source>
</evidence>
<dbReference type="FunFam" id="3.30.2080.10:FF:000001">
    <property type="entry name" value="Alpha-1,2-mannosidase subfamily"/>
    <property type="match status" value="1"/>
</dbReference>
<dbReference type="AlphaFoldDB" id="A0A1Y4VJQ9"/>
<keyword evidence="3" id="KW-0106">Calcium</keyword>
<evidence type="ECO:0000259" key="5">
    <source>
        <dbReference type="Pfam" id="PF17678"/>
    </source>
</evidence>
<dbReference type="InterPro" id="IPR050883">
    <property type="entry name" value="PNGase"/>
</dbReference>
<dbReference type="RefSeq" id="WP_087318189.1">
    <property type="nucleotide sequence ID" value="NZ_JABFIB010000018.1"/>
</dbReference>
<dbReference type="PANTHER" id="PTHR12143:SF39">
    <property type="entry name" value="SECRETED PROTEIN"/>
    <property type="match status" value="1"/>
</dbReference>
<dbReference type="InterPro" id="IPR041371">
    <property type="entry name" value="GH92_N"/>
</dbReference>
<dbReference type="FunFam" id="1.20.1610.10:FF:000001">
    <property type="entry name" value="Putative alpha-1,2-mannosidase"/>
    <property type="match status" value="1"/>
</dbReference>
<dbReference type="Proteomes" id="UP001198461">
    <property type="component" value="Unassembled WGS sequence"/>
</dbReference>
<reference evidence="8" key="1">
    <citation type="submission" date="2017-04" db="EMBL/GenBank/DDBJ databases">
        <title>Function of individual gut microbiota members based on whole genome sequencing of pure cultures obtained from chicken caecum.</title>
        <authorList>
            <person name="Medvecky M."/>
            <person name="Cejkova D."/>
            <person name="Polansky O."/>
            <person name="Karasova D."/>
            <person name="Kubasova T."/>
            <person name="Cizek A."/>
            <person name="Rychlik I."/>
        </authorList>
    </citation>
    <scope>NUCLEOTIDE SEQUENCE [LARGE SCALE GENOMIC DNA]</scope>
    <source>
        <strain evidence="8">An109</strain>
    </source>
</reference>
<dbReference type="GO" id="GO:0000224">
    <property type="term" value="F:peptide-N4-(N-acetyl-beta-glucosaminyl)asparagine amidase activity"/>
    <property type="evidence" value="ECO:0007669"/>
    <property type="project" value="TreeGrafter"/>
</dbReference>
<evidence type="ECO:0000313" key="6">
    <source>
        <dbReference type="EMBL" id="MCA4706659.1"/>
    </source>
</evidence>
<feature type="domain" description="Glycosyl hydrolase family 92" evidence="4">
    <location>
        <begin position="261"/>
        <end position="728"/>
    </location>
</feature>
<dbReference type="Proteomes" id="UP000196036">
    <property type="component" value="Unassembled WGS sequence"/>
</dbReference>
<dbReference type="Pfam" id="PF07971">
    <property type="entry name" value="Glyco_hydro_92"/>
    <property type="match status" value="1"/>
</dbReference>
<dbReference type="GO" id="GO:0005975">
    <property type="term" value="P:carbohydrate metabolic process"/>
    <property type="evidence" value="ECO:0007669"/>
    <property type="project" value="InterPro"/>
</dbReference>
<evidence type="ECO:0000256" key="2">
    <source>
        <dbReference type="ARBA" id="ARBA00011245"/>
    </source>
</evidence>
<comment type="subunit">
    <text evidence="2">Monomer.</text>
</comment>
<comment type="cofactor">
    <cofactor evidence="1">
        <name>Ca(2+)</name>
        <dbReference type="ChEBI" id="CHEBI:29108"/>
    </cofactor>
</comment>
<dbReference type="GO" id="GO:0005829">
    <property type="term" value="C:cytosol"/>
    <property type="evidence" value="ECO:0007669"/>
    <property type="project" value="TreeGrafter"/>
</dbReference>
<dbReference type="FunFam" id="1.20.1050.60:FF:000001">
    <property type="entry name" value="Putative alpha-1,2-mannosidase"/>
    <property type="match status" value="1"/>
</dbReference>
<protein>
    <submittedName>
        <fullName evidence="7">Alpha-mannosidase</fullName>
    </submittedName>
    <submittedName>
        <fullName evidence="6">GH92 family glycosyl hydrolase</fullName>
        <ecNumber evidence="6">3.2.1.-</ecNumber>
    </submittedName>
</protein>
<dbReference type="Pfam" id="PF17678">
    <property type="entry name" value="Glyco_hydro_92N"/>
    <property type="match status" value="1"/>
</dbReference>
<dbReference type="EC" id="3.2.1.-" evidence="6"/>
<dbReference type="InterPro" id="IPR012939">
    <property type="entry name" value="Glyco_hydro_92"/>
</dbReference>
<dbReference type="EMBL" id="NFLW01000017">
    <property type="protein sequence ID" value="OUQ69404.1"/>
    <property type="molecule type" value="Genomic_DNA"/>
</dbReference>
<accession>A0A1Y4VJQ9</accession>
<reference evidence="7" key="2">
    <citation type="journal article" date="2018" name="BMC Genomics">
        <title>Whole genome sequencing and function prediction of 133 gut anaerobes isolated from chicken caecum in pure cultures.</title>
        <authorList>
            <person name="Medvecky M."/>
            <person name="Cejkova D."/>
            <person name="Polansky O."/>
            <person name="Karasova D."/>
            <person name="Kubasova T."/>
            <person name="Cizek A."/>
            <person name="Rychlik I."/>
        </authorList>
    </citation>
    <scope>NUCLEOTIDE SEQUENCE</scope>
    <source>
        <strain evidence="7">An109</strain>
    </source>
</reference>
<dbReference type="InterPro" id="IPR014718">
    <property type="entry name" value="GH-type_carb-bd"/>
</dbReference>
<proteinExistence type="predicted"/>
<dbReference type="InterPro" id="IPR005887">
    <property type="entry name" value="GH92_a_mannosidase_put"/>
</dbReference>
<feature type="domain" description="Glycosyl hydrolase family 92 N-terminal" evidence="5">
    <location>
        <begin position="32"/>
        <end position="255"/>
    </location>
</feature>
<dbReference type="GO" id="GO:0006516">
    <property type="term" value="P:glycoprotein catabolic process"/>
    <property type="evidence" value="ECO:0007669"/>
    <property type="project" value="TreeGrafter"/>
</dbReference>
<dbReference type="SUPFAM" id="SSF48208">
    <property type="entry name" value="Six-hairpin glycosidases"/>
    <property type="match status" value="1"/>
</dbReference>